<evidence type="ECO:0000256" key="11">
    <source>
        <dbReference type="ARBA" id="ARBA00023288"/>
    </source>
</evidence>
<keyword evidence="10" id="KW-0325">Glycoprotein</keyword>
<evidence type="ECO:0000256" key="6">
    <source>
        <dbReference type="ARBA" id="ARBA00022622"/>
    </source>
</evidence>
<feature type="transmembrane region" description="Helical" evidence="13">
    <location>
        <begin position="169"/>
        <end position="190"/>
    </location>
</feature>
<comment type="caution">
    <text evidence="16">The sequence shown here is derived from an EMBL/GenBank/DDBJ whole genome shotgun (WGS) entry which is preliminary data.</text>
</comment>
<proteinExistence type="inferred from homology"/>
<dbReference type="CDD" id="cd00010">
    <property type="entry name" value="AAI_LTSS"/>
    <property type="match status" value="1"/>
</dbReference>
<evidence type="ECO:0000256" key="1">
    <source>
        <dbReference type="ARBA" id="ARBA00003211"/>
    </source>
</evidence>
<reference evidence="17" key="1">
    <citation type="submission" date="2016-06" db="EMBL/GenBank/DDBJ databases">
        <title>Parallel loss of symbiosis genes in relatives of nitrogen-fixing non-legume Parasponia.</title>
        <authorList>
            <person name="Van Velzen R."/>
            <person name="Holmer R."/>
            <person name="Bu F."/>
            <person name="Rutten L."/>
            <person name="Van Zeijl A."/>
            <person name="Liu W."/>
            <person name="Santuari L."/>
            <person name="Cao Q."/>
            <person name="Sharma T."/>
            <person name="Shen D."/>
            <person name="Roswanjaya Y."/>
            <person name="Wardhani T."/>
            <person name="Kalhor M.S."/>
            <person name="Jansen J."/>
            <person name="Van den Hoogen J."/>
            <person name="Gungor B."/>
            <person name="Hartog M."/>
            <person name="Hontelez J."/>
            <person name="Verver J."/>
            <person name="Yang W.-C."/>
            <person name="Schijlen E."/>
            <person name="Repin R."/>
            <person name="Schilthuizen M."/>
            <person name="Schranz E."/>
            <person name="Heidstra R."/>
            <person name="Miyata K."/>
            <person name="Fedorova E."/>
            <person name="Kohlen W."/>
            <person name="Bisseling T."/>
            <person name="Smit S."/>
            <person name="Geurts R."/>
        </authorList>
    </citation>
    <scope>NUCLEOTIDE SEQUENCE [LARGE SCALE GENOMIC DNA]</scope>
    <source>
        <strain evidence="17">cv. WU1-14</strain>
    </source>
</reference>
<keyword evidence="9" id="KW-1015">Disulfide bond</keyword>
<feature type="region of interest" description="Disordered" evidence="12">
    <location>
        <begin position="136"/>
        <end position="164"/>
    </location>
</feature>
<feature type="signal peptide" evidence="14">
    <location>
        <begin position="1"/>
        <end position="28"/>
    </location>
</feature>
<evidence type="ECO:0000256" key="5">
    <source>
        <dbReference type="ARBA" id="ARBA00022475"/>
    </source>
</evidence>
<evidence type="ECO:0000256" key="14">
    <source>
        <dbReference type="SAM" id="SignalP"/>
    </source>
</evidence>
<evidence type="ECO:0000313" key="17">
    <source>
        <dbReference type="Proteomes" id="UP000237105"/>
    </source>
</evidence>
<protein>
    <submittedName>
        <fullName evidence="16">Bifunctional inhibitor/plant lipid transfer protein/seed storage helical domain containing protein</fullName>
    </submittedName>
</protein>
<comment type="subcellular location">
    <subcellularLocation>
        <location evidence="2">Cell membrane</location>
        <topology evidence="2">Lipid-anchor</topology>
        <topology evidence="2">GPI-anchor</topology>
    </subcellularLocation>
</comment>
<keyword evidence="13" id="KW-0472">Membrane</keyword>
<keyword evidence="11" id="KW-0449">Lipoprotein</keyword>
<feature type="domain" description="Bifunctional inhibitor/plant lipid transfer protein/seed storage helical" evidence="15">
    <location>
        <begin position="35"/>
        <end position="116"/>
    </location>
</feature>
<dbReference type="GO" id="GO:0098552">
    <property type="term" value="C:side of membrane"/>
    <property type="evidence" value="ECO:0007669"/>
    <property type="project" value="UniProtKB-KW"/>
</dbReference>
<evidence type="ECO:0000256" key="13">
    <source>
        <dbReference type="SAM" id="Phobius"/>
    </source>
</evidence>
<keyword evidence="17" id="KW-1185">Reference proteome</keyword>
<evidence type="ECO:0000259" key="15">
    <source>
        <dbReference type="SMART" id="SM00499"/>
    </source>
</evidence>
<keyword evidence="4" id="KW-0813">Transport</keyword>
<dbReference type="Proteomes" id="UP000237105">
    <property type="component" value="Unassembled WGS sequence"/>
</dbReference>
<evidence type="ECO:0000256" key="10">
    <source>
        <dbReference type="ARBA" id="ARBA00023180"/>
    </source>
</evidence>
<evidence type="ECO:0000256" key="3">
    <source>
        <dbReference type="ARBA" id="ARBA00009748"/>
    </source>
</evidence>
<keyword evidence="7 14" id="KW-0732">Signal</keyword>
<dbReference type="STRING" id="3476.A0A2P5BPE4"/>
<keyword evidence="5" id="KW-1003">Cell membrane</keyword>
<keyword evidence="6" id="KW-0336">GPI-anchor</keyword>
<feature type="chain" id="PRO_5015176296" evidence="14">
    <location>
        <begin position="29"/>
        <end position="196"/>
    </location>
</feature>
<dbReference type="Gene3D" id="1.10.110.10">
    <property type="entry name" value="Plant lipid-transfer and hydrophobic proteins"/>
    <property type="match status" value="1"/>
</dbReference>
<evidence type="ECO:0000256" key="8">
    <source>
        <dbReference type="ARBA" id="ARBA00023121"/>
    </source>
</evidence>
<dbReference type="EMBL" id="JXTB01000243">
    <property type="protein sequence ID" value="PON50678.1"/>
    <property type="molecule type" value="Genomic_DNA"/>
</dbReference>
<evidence type="ECO:0000256" key="7">
    <source>
        <dbReference type="ARBA" id="ARBA00022729"/>
    </source>
</evidence>
<organism evidence="16 17">
    <name type="scientific">Parasponia andersonii</name>
    <name type="common">Sponia andersonii</name>
    <dbReference type="NCBI Taxonomy" id="3476"/>
    <lineage>
        <taxon>Eukaryota</taxon>
        <taxon>Viridiplantae</taxon>
        <taxon>Streptophyta</taxon>
        <taxon>Embryophyta</taxon>
        <taxon>Tracheophyta</taxon>
        <taxon>Spermatophyta</taxon>
        <taxon>Magnoliopsida</taxon>
        <taxon>eudicotyledons</taxon>
        <taxon>Gunneridae</taxon>
        <taxon>Pentapetalae</taxon>
        <taxon>rosids</taxon>
        <taxon>fabids</taxon>
        <taxon>Rosales</taxon>
        <taxon>Cannabaceae</taxon>
        <taxon>Parasponia</taxon>
    </lineage>
</organism>
<dbReference type="OrthoDB" id="1882492at2759"/>
<comment type="similarity">
    <text evidence="3">Belongs to the plant LTP family.</text>
</comment>
<evidence type="ECO:0000313" key="16">
    <source>
        <dbReference type="EMBL" id="PON50678.1"/>
    </source>
</evidence>
<accession>A0A2P5BPE4</accession>
<gene>
    <name evidence="16" type="ORF">PanWU01x14_222110</name>
</gene>
<dbReference type="SMART" id="SM00499">
    <property type="entry name" value="AAI"/>
    <property type="match status" value="1"/>
</dbReference>
<dbReference type="InterPro" id="IPR036312">
    <property type="entry name" value="Bifun_inhib/LTP/seed_sf"/>
</dbReference>
<sequence length="196" mass="20457">MIMNNRQWGVVSFLVVFVVLGGKDVVWGATMQEKCGNDFQKLAVCLSYATGKAVAPTKDCCDSVKGIKDSEPECLCFIMQQTHSGSDQIKSMGIQEAKLIQLPTTCALKNASLAECPKLLGLAPNSPDAAIFTNATSATPGASTTPGTPATGTGTSQSQSSKPSSATKLGLHVAALPPLAMAIVFLAFSVKCSDYY</sequence>
<evidence type="ECO:0000256" key="9">
    <source>
        <dbReference type="ARBA" id="ARBA00023157"/>
    </source>
</evidence>
<evidence type="ECO:0000256" key="2">
    <source>
        <dbReference type="ARBA" id="ARBA00004609"/>
    </source>
</evidence>
<dbReference type="SUPFAM" id="SSF47699">
    <property type="entry name" value="Bifunctional inhibitor/lipid-transfer protein/seed storage 2S albumin"/>
    <property type="match status" value="1"/>
</dbReference>
<name>A0A2P5BPE4_PARAD</name>
<evidence type="ECO:0000256" key="12">
    <source>
        <dbReference type="SAM" id="MobiDB-lite"/>
    </source>
</evidence>
<keyword evidence="13" id="KW-0812">Transmembrane</keyword>
<comment type="function">
    <text evidence="1">Plant non-specific lipid-transfer proteins transfer phospholipids as well as galactolipids across membranes. May play a role in wax or cutin deposition in the cell walls of expanding epidermal cells and certain secretory tissues.</text>
</comment>
<dbReference type="GO" id="GO:0008289">
    <property type="term" value="F:lipid binding"/>
    <property type="evidence" value="ECO:0007669"/>
    <property type="project" value="UniProtKB-KW"/>
</dbReference>
<keyword evidence="13" id="KW-1133">Transmembrane helix</keyword>
<dbReference type="InterPro" id="IPR016140">
    <property type="entry name" value="Bifunc_inhib/LTP/seed_store"/>
</dbReference>
<dbReference type="PANTHER" id="PTHR33044">
    <property type="entry name" value="BIFUNCTIONAL INHIBITOR/LIPID-TRANSFER PROTEIN/SEED STORAGE 2S ALBUMIN SUPERFAMILY PROTEIN-RELATED"/>
    <property type="match status" value="1"/>
</dbReference>
<dbReference type="Pfam" id="PF14368">
    <property type="entry name" value="LTP_2"/>
    <property type="match status" value="1"/>
</dbReference>
<dbReference type="GO" id="GO:0005886">
    <property type="term" value="C:plasma membrane"/>
    <property type="evidence" value="ECO:0007669"/>
    <property type="project" value="UniProtKB-SubCell"/>
</dbReference>
<evidence type="ECO:0000256" key="4">
    <source>
        <dbReference type="ARBA" id="ARBA00022448"/>
    </source>
</evidence>
<keyword evidence="8" id="KW-0446">Lipid-binding</keyword>
<dbReference type="AlphaFoldDB" id="A0A2P5BPE4"/>
<dbReference type="InterPro" id="IPR043325">
    <property type="entry name" value="LTSS"/>
</dbReference>